<dbReference type="InterPro" id="IPR013320">
    <property type="entry name" value="ConA-like_dom_sf"/>
</dbReference>
<organism evidence="5 6">
    <name type="scientific">Psychroflexus salis</name>
    <dbReference type="NCBI Taxonomy" id="1526574"/>
    <lineage>
        <taxon>Bacteria</taxon>
        <taxon>Pseudomonadati</taxon>
        <taxon>Bacteroidota</taxon>
        <taxon>Flavobacteriia</taxon>
        <taxon>Flavobacteriales</taxon>
        <taxon>Flavobacteriaceae</taxon>
        <taxon>Psychroflexus</taxon>
    </lineage>
</organism>
<evidence type="ECO:0000256" key="1">
    <source>
        <dbReference type="ARBA" id="ARBA00006865"/>
    </source>
</evidence>
<sequence length="539" mass="61121">MLMKKVSLILLCLFNISLYSQLLQDDFEGSSSINWQQDDCEVIEAFENPYLEGINTSNNVLSYHDTGGSFANAFFNYSASINLGTNTVFSFKIYVPSSGVTGNQPNQVSLKLQNNQIPAPWSTQTEIIKPIILDEWQEVSFDFANDNYINLSPDSPAPLNRNDLNKVLIQINGENNTDEVLAYIDDFYFQGEESDEEPVEDPIYDELVWADEFDGNGAIDFTKWHHQTVLPLNGNSWFNGEIQHYTNRTDNSYLDNGELHIVAKNETFTDQGITKDYTSARLNSKFAFTYGRVEVKAKLPTGVGTWPAIWMLGTNIEEIGTYWDNEGFGTTPWPACGEIDIMEHWGTNQNYISSAMHTPSSFGGTINHGGQVIPTASTDYHVYTLEWFPNRMVFSVDDVVHYTYQPNVYNADTWPFDKDQFILLNIAIEPSIDSTFTESSMDIDYVRIYQETNLSSNDFTVENKLKIAPNPAINQTHIYAPAEAMGTQLSIFDTQGRLIDKVSIHTTRVQINTSEWSPGIYLIKETNTKQSHTYKLIKQ</sequence>
<dbReference type="Pfam" id="PF18962">
    <property type="entry name" value="Por_Secre_tail"/>
    <property type="match status" value="1"/>
</dbReference>
<dbReference type="Proteomes" id="UP000599688">
    <property type="component" value="Unassembled WGS sequence"/>
</dbReference>
<dbReference type="CDD" id="cd08023">
    <property type="entry name" value="GH16_laminarinase_like"/>
    <property type="match status" value="1"/>
</dbReference>
<evidence type="ECO:0000259" key="4">
    <source>
        <dbReference type="PROSITE" id="PS51762"/>
    </source>
</evidence>
<accession>A0A916ZNQ7</accession>
<comment type="similarity">
    <text evidence="1">Belongs to the glycosyl hydrolase 16 family.</text>
</comment>
<dbReference type="InterPro" id="IPR026444">
    <property type="entry name" value="Secre_tail"/>
</dbReference>
<dbReference type="PROSITE" id="PS51762">
    <property type="entry name" value="GH16_2"/>
    <property type="match status" value="1"/>
</dbReference>
<dbReference type="GO" id="GO:0005975">
    <property type="term" value="P:carbohydrate metabolic process"/>
    <property type="evidence" value="ECO:0007669"/>
    <property type="project" value="InterPro"/>
</dbReference>
<evidence type="ECO:0000256" key="3">
    <source>
        <dbReference type="SAM" id="SignalP"/>
    </source>
</evidence>
<dbReference type="SUPFAM" id="SSF49899">
    <property type="entry name" value="Concanavalin A-like lectins/glucanases"/>
    <property type="match status" value="1"/>
</dbReference>
<dbReference type="GO" id="GO:0004553">
    <property type="term" value="F:hydrolase activity, hydrolyzing O-glycosyl compounds"/>
    <property type="evidence" value="ECO:0007669"/>
    <property type="project" value="InterPro"/>
</dbReference>
<dbReference type="PANTHER" id="PTHR10963">
    <property type="entry name" value="GLYCOSYL HYDROLASE-RELATED"/>
    <property type="match status" value="1"/>
</dbReference>
<name>A0A916ZNQ7_9FLAO</name>
<dbReference type="NCBIfam" id="TIGR04183">
    <property type="entry name" value="Por_Secre_tail"/>
    <property type="match status" value="1"/>
</dbReference>
<comment type="caution">
    <text evidence="5">The sequence shown here is derived from an EMBL/GenBank/DDBJ whole genome shotgun (WGS) entry which is preliminary data.</text>
</comment>
<feature type="domain" description="GH16" evidence="4">
    <location>
        <begin position="192"/>
        <end position="454"/>
    </location>
</feature>
<dbReference type="Gene3D" id="2.60.120.260">
    <property type="entry name" value="Galactose-binding domain-like"/>
    <property type="match status" value="1"/>
</dbReference>
<reference evidence="5 6" key="1">
    <citation type="journal article" date="2014" name="Int. J. Syst. Evol. Microbiol.">
        <title>Complete genome sequence of Corynebacterium casei LMG S-19264T (=DSM 44701T), isolated from a smear-ripened cheese.</title>
        <authorList>
            <consortium name="US DOE Joint Genome Institute (JGI-PGF)"/>
            <person name="Walter F."/>
            <person name="Albersmeier A."/>
            <person name="Kalinowski J."/>
            <person name="Ruckert C."/>
        </authorList>
    </citation>
    <scope>NUCLEOTIDE SEQUENCE [LARGE SCALE GENOMIC DNA]</scope>
    <source>
        <strain evidence="5 6">CGMCC 1.12925</strain>
    </source>
</reference>
<evidence type="ECO:0000256" key="2">
    <source>
        <dbReference type="ARBA" id="ARBA00022729"/>
    </source>
</evidence>
<dbReference type="AlphaFoldDB" id="A0A916ZNQ7"/>
<keyword evidence="6" id="KW-1185">Reference proteome</keyword>
<evidence type="ECO:0000313" key="5">
    <source>
        <dbReference type="EMBL" id="GGE06583.1"/>
    </source>
</evidence>
<dbReference type="PANTHER" id="PTHR10963:SF55">
    <property type="entry name" value="GLYCOSIDE HYDROLASE FAMILY 16 PROTEIN"/>
    <property type="match status" value="1"/>
</dbReference>
<feature type="signal peptide" evidence="3">
    <location>
        <begin position="1"/>
        <end position="22"/>
    </location>
</feature>
<evidence type="ECO:0000313" key="6">
    <source>
        <dbReference type="Proteomes" id="UP000599688"/>
    </source>
</evidence>
<dbReference type="EMBL" id="BMGL01000003">
    <property type="protein sequence ID" value="GGE06583.1"/>
    <property type="molecule type" value="Genomic_DNA"/>
</dbReference>
<feature type="chain" id="PRO_5038078568" description="GH16 domain-containing protein" evidence="3">
    <location>
        <begin position="23"/>
        <end position="539"/>
    </location>
</feature>
<dbReference type="InterPro" id="IPR000757">
    <property type="entry name" value="Beta-glucanase-like"/>
</dbReference>
<dbReference type="InterPro" id="IPR050546">
    <property type="entry name" value="Glycosyl_Hydrlase_16"/>
</dbReference>
<protein>
    <recommendedName>
        <fullName evidence="4">GH16 domain-containing protein</fullName>
    </recommendedName>
</protein>
<gene>
    <name evidence="5" type="ORF">GCM10010831_05120</name>
</gene>
<keyword evidence="2 3" id="KW-0732">Signal</keyword>
<dbReference type="Pfam" id="PF00722">
    <property type="entry name" value="Glyco_hydro_16"/>
    <property type="match status" value="1"/>
</dbReference>
<proteinExistence type="inferred from homology"/>
<dbReference type="Gene3D" id="2.60.120.200">
    <property type="match status" value="1"/>
</dbReference>